<dbReference type="KEGG" id="ten:LPB136_03520"/>
<protein>
    <recommendedName>
        <fullName evidence="10">Transporter</fullName>
    </recommendedName>
</protein>
<evidence type="ECO:0000256" key="2">
    <source>
        <dbReference type="ARBA" id="ARBA00007613"/>
    </source>
</evidence>
<accession>A0A1L3JH76</accession>
<dbReference type="Proteomes" id="UP000181898">
    <property type="component" value="Chromosome"/>
</dbReference>
<organism evidence="8 9">
    <name type="scientific">Tenacibaculum todarodis</name>
    <dbReference type="NCBI Taxonomy" id="1850252"/>
    <lineage>
        <taxon>Bacteria</taxon>
        <taxon>Pseudomonadati</taxon>
        <taxon>Bacteroidota</taxon>
        <taxon>Flavobacteriia</taxon>
        <taxon>Flavobacteriales</taxon>
        <taxon>Flavobacteriaceae</taxon>
        <taxon>Tenacibaculum</taxon>
    </lineage>
</organism>
<evidence type="ECO:0000256" key="6">
    <source>
        <dbReference type="ARBA" id="ARBA00023136"/>
    </source>
</evidence>
<dbReference type="InterPro" id="IPR003423">
    <property type="entry name" value="OMP_efflux"/>
</dbReference>
<comment type="similarity">
    <text evidence="2">Belongs to the outer membrane factor (OMF) (TC 1.B.17) family.</text>
</comment>
<proteinExistence type="inferred from homology"/>
<dbReference type="GO" id="GO:1990281">
    <property type="term" value="C:efflux pump complex"/>
    <property type="evidence" value="ECO:0007669"/>
    <property type="project" value="TreeGrafter"/>
</dbReference>
<evidence type="ECO:0000256" key="1">
    <source>
        <dbReference type="ARBA" id="ARBA00004442"/>
    </source>
</evidence>
<evidence type="ECO:0000256" key="3">
    <source>
        <dbReference type="ARBA" id="ARBA00022448"/>
    </source>
</evidence>
<keyword evidence="9" id="KW-1185">Reference proteome</keyword>
<dbReference type="EMBL" id="CP018155">
    <property type="protein sequence ID" value="APG64488.1"/>
    <property type="molecule type" value="Genomic_DNA"/>
</dbReference>
<evidence type="ECO:0000256" key="4">
    <source>
        <dbReference type="ARBA" id="ARBA00022452"/>
    </source>
</evidence>
<keyword evidence="4" id="KW-1134">Transmembrane beta strand</keyword>
<dbReference type="GO" id="GO:0015562">
    <property type="term" value="F:efflux transmembrane transporter activity"/>
    <property type="evidence" value="ECO:0007669"/>
    <property type="project" value="InterPro"/>
</dbReference>
<evidence type="ECO:0000256" key="7">
    <source>
        <dbReference type="ARBA" id="ARBA00023237"/>
    </source>
</evidence>
<keyword evidence="5" id="KW-0812">Transmembrane</keyword>
<dbReference type="RefSeq" id="WP_072554815.1">
    <property type="nucleotide sequence ID" value="NZ_CP018155.1"/>
</dbReference>
<dbReference type="Pfam" id="PF02321">
    <property type="entry name" value="OEP"/>
    <property type="match status" value="2"/>
</dbReference>
<dbReference type="STRING" id="1850252.LPB136_03520"/>
<name>A0A1L3JH76_9FLAO</name>
<keyword evidence="7" id="KW-0998">Cell outer membrane</keyword>
<dbReference type="SUPFAM" id="SSF56954">
    <property type="entry name" value="Outer membrane efflux proteins (OEP)"/>
    <property type="match status" value="1"/>
</dbReference>
<sequence>MNRNLILFLVTLSTTFIFGQRNETDAQIQFLSFQDVLKYADEHAIQIQSAVIGEQIASANKKDAKSYLYPSVNASAGYNNNLTLQPTLVPEQFFNPNATEGSFRELTFGQQHVYSTGIQAQWDILNFQKIFASETTGIVTEQSEINTQKSKFNTYNLLASTYYSILLTQEAIVIYEENLKVSDTIYNSTNEKFQKGIVSEDALNSANIKQLQNRNTLQQALSNRIRFYTQLQSQLNTNQQITISDTPQNFRLTSTNFETIHPEITWQEMEVDKQKSLLKEKKALLLPNLSLNYQYNTSWATDVFTDFSNANELPQQYIGAKLNIPIFSGFSSQSKIKKSKLELQQQELQLENTKLVTQNEDDLLLLDVNQFEEELAENTKIMVLRQKNDVHAENKYNSGITSLNERLDSYEDLLNAQNTYLQSLASYTLAKYKLYIRQIDLKSNN</sequence>
<dbReference type="PANTHER" id="PTHR30026:SF20">
    <property type="entry name" value="OUTER MEMBRANE PROTEIN TOLC"/>
    <property type="match status" value="1"/>
</dbReference>
<dbReference type="AlphaFoldDB" id="A0A1L3JH76"/>
<comment type="subcellular location">
    <subcellularLocation>
        <location evidence="1">Cell outer membrane</location>
    </subcellularLocation>
</comment>
<gene>
    <name evidence="8" type="ORF">LPB136_03520</name>
</gene>
<reference evidence="8 9" key="1">
    <citation type="submission" date="2016-11" db="EMBL/GenBank/DDBJ databases">
        <title>Tenacibaculum sp. LPB0136, isolated from marine environment.</title>
        <authorList>
            <person name="Kim E."/>
            <person name="Yi H."/>
        </authorList>
    </citation>
    <scope>NUCLEOTIDE SEQUENCE [LARGE SCALE GENOMIC DNA]</scope>
    <source>
        <strain evidence="8 9">LPB0136</strain>
    </source>
</reference>
<evidence type="ECO:0000256" key="5">
    <source>
        <dbReference type="ARBA" id="ARBA00022692"/>
    </source>
</evidence>
<dbReference type="GO" id="GO:0015288">
    <property type="term" value="F:porin activity"/>
    <property type="evidence" value="ECO:0007669"/>
    <property type="project" value="TreeGrafter"/>
</dbReference>
<evidence type="ECO:0008006" key="10">
    <source>
        <dbReference type="Google" id="ProtNLM"/>
    </source>
</evidence>
<dbReference type="Gene3D" id="1.20.1600.10">
    <property type="entry name" value="Outer membrane efflux proteins (OEP)"/>
    <property type="match status" value="1"/>
</dbReference>
<dbReference type="GO" id="GO:0009279">
    <property type="term" value="C:cell outer membrane"/>
    <property type="evidence" value="ECO:0007669"/>
    <property type="project" value="UniProtKB-SubCell"/>
</dbReference>
<evidence type="ECO:0000313" key="8">
    <source>
        <dbReference type="EMBL" id="APG64488.1"/>
    </source>
</evidence>
<evidence type="ECO:0000313" key="9">
    <source>
        <dbReference type="Proteomes" id="UP000181898"/>
    </source>
</evidence>
<dbReference type="InterPro" id="IPR051906">
    <property type="entry name" value="TolC-like"/>
</dbReference>
<dbReference type="PANTHER" id="PTHR30026">
    <property type="entry name" value="OUTER MEMBRANE PROTEIN TOLC"/>
    <property type="match status" value="1"/>
</dbReference>
<keyword evidence="6" id="KW-0472">Membrane</keyword>
<dbReference type="OrthoDB" id="921552at2"/>
<keyword evidence="3" id="KW-0813">Transport</keyword>